<keyword evidence="2" id="KW-1185">Reference proteome</keyword>
<sequence length="149" mass="17445">MQIPGFDPQTLPHPFDTYGQFVDENEELLKMLPPSPVAVNYYEGGDLYMFDEFQTSRLPNSRRPKVNSLYDVFCNIRPHVLGTGPSVPFETYLRPYTEELERCRGHHSHSNNHLKGKVIVLGHSWMNLNHSYSQMQLKTYKREYALRLQ</sequence>
<evidence type="ECO:0000313" key="1">
    <source>
        <dbReference type="EMBL" id="GBG72755.1"/>
    </source>
</evidence>
<dbReference type="STRING" id="69332.A0A388KRR0"/>
<organism evidence="1 2">
    <name type="scientific">Chara braunii</name>
    <name type="common">Braun's stonewort</name>
    <dbReference type="NCBI Taxonomy" id="69332"/>
    <lineage>
        <taxon>Eukaryota</taxon>
        <taxon>Viridiplantae</taxon>
        <taxon>Streptophyta</taxon>
        <taxon>Charophyceae</taxon>
        <taxon>Charales</taxon>
        <taxon>Characeae</taxon>
        <taxon>Chara</taxon>
    </lineage>
</organism>
<dbReference type="AlphaFoldDB" id="A0A388KRR0"/>
<evidence type="ECO:0000313" key="2">
    <source>
        <dbReference type="Proteomes" id="UP000265515"/>
    </source>
</evidence>
<name>A0A388KRR0_CHABU</name>
<dbReference type="OrthoDB" id="4493at2759"/>
<dbReference type="Proteomes" id="UP000265515">
    <property type="component" value="Unassembled WGS sequence"/>
</dbReference>
<protein>
    <submittedName>
        <fullName evidence="1">Uncharacterized protein</fullName>
    </submittedName>
</protein>
<proteinExistence type="predicted"/>
<gene>
    <name evidence="1" type="ORF">CBR_g12323</name>
</gene>
<comment type="caution">
    <text evidence="1">The sequence shown here is derived from an EMBL/GenBank/DDBJ whole genome shotgun (WGS) entry which is preliminary data.</text>
</comment>
<dbReference type="Gramene" id="GBG72755">
    <property type="protein sequence ID" value="GBG72755"/>
    <property type="gene ID" value="CBR_g12323"/>
</dbReference>
<reference evidence="1 2" key="1">
    <citation type="journal article" date="2018" name="Cell">
        <title>The Chara Genome: Secondary Complexity and Implications for Plant Terrestrialization.</title>
        <authorList>
            <person name="Nishiyama T."/>
            <person name="Sakayama H."/>
            <person name="Vries J.D."/>
            <person name="Buschmann H."/>
            <person name="Saint-Marcoux D."/>
            <person name="Ullrich K.K."/>
            <person name="Haas F.B."/>
            <person name="Vanderstraeten L."/>
            <person name="Becker D."/>
            <person name="Lang D."/>
            <person name="Vosolsobe S."/>
            <person name="Rombauts S."/>
            <person name="Wilhelmsson P.K.I."/>
            <person name="Janitza P."/>
            <person name="Kern R."/>
            <person name="Heyl A."/>
            <person name="Rumpler F."/>
            <person name="Villalobos L.I.A.C."/>
            <person name="Clay J.M."/>
            <person name="Skokan R."/>
            <person name="Toyoda A."/>
            <person name="Suzuki Y."/>
            <person name="Kagoshima H."/>
            <person name="Schijlen E."/>
            <person name="Tajeshwar N."/>
            <person name="Catarino B."/>
            <person name="Hetherington A.J."/>
            <person name="Saltykova A."/>
            <person name="Bonnot C."/>
            <person name="Breuninger H."/>
            <person name="Symeonidi A."/>
            <person name="Radhakrishnan G.V."/>
            <person name="Van Nieuwerburgh F."/>
            <person name="Deforce D."/>
            <person name="Chang C."/>
            <person name="Karol K.G."/>
            <person name="Hedrich R."/>
            <person name="Ulvskov P."/>
            <person name="Glockner G."/>
            <person name="Delwiche C.F."/>
            <person name="Petrasek J."/>
            <person name="Van de Peer Y."/>
            <person name="Friml J."/>
            <person name="Beilby M."/>
            <person name="Dolan L."/>
            <person name="Kohara Y."/>
            <person name="Sugano S."/>
            <person name="Fujiyama A."/>
            <person name="Delaux P.-M."/>
            <person name="Quint M."/>
            <person name="TheiBen G."/>
            <person name="Hagemann M."/>
            <person name="Harholt J."/>
            <person name="Dunand C."/>
            <person name="Zachgo S."/>
            <person name="Langdale J."/>
            <person name="Maumus F."/>
            <person name="Straeten D.V.D."/>
            <person name="Gould S.B."/>
            <person name="Rensing S.A."/>
        </authorList>
    </citation>
    <scope>NUCLEOTIDE SEQUENCE [LARGE SCALE GENOMIC DNA]</scope>
    <source>
        <strain evidence="1 2">S276</strain>
    </source>
</reference>
<dbReference type="EMBL" id="BFEA01000171">
    <property type="protein sequence ID" value="GBG72755.1"/>
    <property type="molecule type" value="Genomic_DNA"/>
</dbReference>
<accession>A0A388KRR0</accession>